<dbReference type="InterPro" id="IPR050796">
    <property type="entry name" value="SCF_F-box_component"/>
</dbReference>
<reference evidence="3" key="1">
    <citation type="journal article" date="2013" name="Nat. Genet.">
        <title>The Capsella rubella genome and the genomic consequences of rapid mating system evolution.</title>
        <authorList>
            <person name="Slotte T."/>
            <person name="Hazzouri K.M."/>
            <person name="Agren J.A."/>
            <person name="Koenig D."/>
            <person name="Maumus F."/>
            <person name="Guo Y.L."/>
            <person name="Steige K."/>
            <person name="Platts A.E."/>
            <person name="Escobar J.S."/>
            <person name="Newman L.K."/>
            <person name="Wang W."/>
            <person name="Mandakova T."/>
            <person name="Vello E."/>
            <person name="Smith L.M."/>
            <person name="Henz S.R."/>
            <person name="Steffen J."/>
            <person name="Takuno S."/>
            <person name="Brandvain Y."/>
            <person name="Coop G."/>
            <person name="Andolfatto P."/>
            <person name="Hu T.T."/>
            <person name="Blanchette M."/>
            <person name="Clark R.M."/>
            <person name="Quesneville H."/>
            <person name="Nordborg M."/>
            <person name="Gaut B.S."/>
            <person name="Lysak M.A."/>
            <person name="Jenkins J."/>
            <person name="Grimwood J."/>
            <person name="Chapman J."/>
            <person name="Prochnik S."/>
            <person name="Shu S."/>
            <person name="Rokhsar D."/>
            <person name="Schmutz J."/>
            <person name="Weigel D."/>
            <person name="Wright S.I."/>
        </authorList>
    </citation>
    <scope>NUCLEOTIDE SEQUENCE [LARGE SCALE GENOMIC DNA]</scope>
    <source>
        <strain evidence="3">cv. Monte Gargano</strain>
    </source>
</reference>
<dbReference type="SMART" id="SM00256">
    <property type="entry name" value="FBOX"/>
    <property type="match status" value="1"/>
</dbReference>
<dbReference type="PANTHER" id="PTHR31672">
    <property type="entry name" value="BNACNNG10540D PROTEIN"/>
    <property type="match status" value="1"/>
</dbReference>
<dbReference type="InterPro" id="IPR017451">
    <property type="entry name" value="F-box-assoc_interact_dom"/>
</dbReference>
<dbReference type="Pfam" id="PF00646">
    <property type="entry name" value="F-box"/>
    <property type="match status" value="1"/>
</dbReference>
<dbReference type="InterPro" id="IPR001810">
    <property type="entry name" value="F-box_dom"/>
</dbReference>
<name>R0HUJ0_9BRAS</name>
<keyword evidence="3" id="KW-1185">Reference proteome</keyword>
<gene>
    <name evidence="2" type="ORF">CARUB_v10025321mg</name>
</gene>
<evidence type="ECO:0000313" key="3">
    <source>
        <dbReference type="Proteomes" id="UP000029121"/>
    </source>
</evidence>
<dbReference type="EMBL" id="KB870808">
    <property type="protein sequence ID" value="EOA29065.1"/>
    <property type="molecule type" value="Genomic_DNA"/>
</dbReference>
<dbReference type="PROSITE" id="PS50181">
    <property type="entry name" value="FBOX"/>
    <property type="match status" value="1"/>
</dbReference>
<protein>
    <recommendedName>
        <fullName evidence="1">F-box domain-containing protein</fullName>
    </recommendedName>
</protein>
<dbReference type="Gene3D" id="1.20.1280.50">
    <property type="match status" value="1"/>
</dbReference>
<proteinExistence type="predicted"/>
<dbReference type="PANTHER" id="PTHR31672:SF10">
    <property type="entry name" value="F-BOX DOMAIN-CONTAINING PROTEIN"/>
    <property type="match status" value="1"/>
</dbReference>
<dbReference type="Pfam" id="PF07734">
    <property type="entry name" value="FBA_1"/>
    <property type="match status" value="1"/>
</dbReference>
<dbReference type="InterPro" id="IPR006527">
    <property type="entry name" value="F-box-assoc_dom_typ1"/>
</dbReference>
<accession>R0HUJ0</accession>
<dbReference type="AlphaFoldDB" id="R0HUJ0"/>
<evidence type="ECO:0000259" key="1">
    <source>
        <dbReference type="PROSITE" id="PS50181"/>
    </source>
</evidence>
<sequence>MMHAELPWELVEEILYLLPLLSLVRFKIVCKQWNRLFKSKSFNNNSVHICRPHFLVWTDSKMYSVSVDLNNDPKIGTHALPLDIPSFHNHMSTSFLPCDGLLFCYSLSMSNKAAVWNPWLRQTRWIKSNYKYFNFRGMGYDSGRPEKGYNIVETNEWKCTNVCAGTHIRRSTDVSLNGNFYWTDRDQETGEYFIQSFDFSKQIYKVFCVLQWNMENTSFPVLSTYKKNRLSLLKNSIRTKNNIEVWVTKNKINNDDVVEHVEWIKYMTVSVPISRTISPSFVIDNVYNKKSLVMCCLEYENEKLCIYTVRGNALTKTQMDVDAKHFLKHCTYVPSLIPIPPESPHIFRN</sequence>
<dbReference type="Proteomes" id="UP000029121">
    <property type="component" value="Unassembled WGS sequence"/>
</dbReference>
<feature type="domain" description="F-box" evidence="1">
    <location>
        <begin position="1"/>
        <end position="45"/>
    </location>
</feature>
<evidence type="ECO:0000313" key="2">
    <source>
        <dbReference type="EMBL" id="EOA29065.1"/>
    </source>
</evidence>
<organism evidence="2 3">
    <name type="scientific">Capsella rubella</name>
    <dbReference type="NCBI Taxonomy" id="81985"/>
    <lineage>
        <taxon>Eukaryota</taxon>
        <taxon>Viridiplantae</taxon>
        <taxon>Streptophyta</taxon>
        <taxon>Embryophyta</taxon>
        <taxon>Tracheophyta</taxon>
        <taxon>Spermatophyta</taxon>
        <taxon>Magnoliopsida</taxon>
        <taxon>eudicotyledons</taxon>
        <taxon>Gunneridae</taxon>
        <taxon>Pentapetalae</taxon>
        <taxon>rosids</taxon>
        <taxon>malvids</taxon>
        <taxon>Brassicales</taxon>
        <taxon>Brassicaceae</taxon>
        <taxon>Camelineae</taxon>
        <taxon>Capsella</taxon>
    </lineage>
</organism>
<dbReference type="SUPFAM" id="SSF81383">
    <property type="entry name" value="F-box domain"/>
    <property type="match status" value="1"/>
</dbReference>
<dbReference type="NCBIfam" id="TIGR01640">
    <property type="entry name" value="F_box_assoc_1"/>
    <property type="match status" value="2"/>
</dbReference>
<dbReference type="InterPro" id="IPR036047">
    <property type="entry name" value="F-box-like_dom_sf"/>
</dbReference>